<keyword evidence="3" id="KW-1185">Reference proteome</keyword>
<protein>
    <submittedName>
        <fullName evidence="2">Uncharacterized protein</fullName>
    </submittedName>
</protein>
<organism evidence="2 3">
    <name type="scientific">Dactylonectria macrodidyma</name>
    <dbReference type="NCBI Taxonomy" id="307937"/>
    <lineage>
        <taxon>Eukaryota</taxon>
        <taxon>Fungi</taxon>
        <taxon>Dikarya</taxon>
        <taxon>Ascomycota</taxon>
        <taxon>Pezizomycotina</taxon>
        <taxon>Sordariomycetes</taxon>
        <taxon>Hypocreomycetidae</taxon>
        <taxon>Hypocreales</taxon>
        <taxon>Nectriaceae</taxon>
        <taxon>Dactylonectria</taxon>
    </lineage>
</organism>
<gene>
    <name evidence="2" type="ORF">EDB81DRAFT_760734</name>
</gene>
<name>A0A9P9EQ44_9HYPO</name>
<feature type="compositionally biased region" description="Polar residues" evidence="1">
    <location>
        <begin position="53"/>
        <end position="68"/>
    </location>
</feature>
<evidence type="ECO:0000313" key="3">
    <source>
        <dbReference type="Proteomes" id="UP000738349"/>
    </source>
</evidence>
<feature type="region of interest" description="Disordered" evidence="1">
    <location>
        <begin position="1"/>
        <end position="72"/>
    </location>
</feature>
<reference evidence="2" key="1">
    <citation type="journal article" date="2021" name="Nat. Commun.">
        <title>Genetic determinants of endophytism in the Arabidopsis root mycobiome.</title>
        <authorList>
            <person name="Mesny F."/>
            <person name="Miyauchi S."/>
            <person name="Thiergart T."/>
            <person name="Pickel B."/>
            <person name="Atanasova L."/>
            <person name="Karlsson M."/>
            <person name="Huettel B."/>
            <person name="Barry K.W."/>
            <person name="Haridas S."/>
            <person name="Chen C."/>
            <person name="Bauer D."/>
            <person name="Andreopoulos W."/>
            <person name="Pangilinan J."/>
            <person name="LaButti K."/>
            <person name="Riley R."/>
            <person name="Lipzen A."/>
            <person name="Clum A."/>
            <person name="Drula E."/>
            <person name="Henrissat B."/>
            <person name="Kohler A."/>
            <person name="Grigoriev I.V."/>
            <person name="Martin F.M."/>
            <person name="Hacquard S."/>
        </authorList>
    </citation>
    <scope>NUCLEOTIDE SEQUENCE</scope>
    <source>
        <strain evidence="2">MPI-CAGE-AT-0147</strain>
    </source>
</reference>
<dbReference type="AlphaFoldDB" id="A0A9P9EQ44"/>
<evidence type="ECO:0000256" key="1">
    <source>
        <dbReference type="SAM" id="MobiDB-lite"/>
    </source>
</evidence>
<evidence type="ECO:0000313" key="2">
    <source>
        <dbReference type="EMBL" id="KAH7141886.1"/>
    </source>
</evidence>
<dbReference type="OrthoDB" id="3539922at2759"/>
<dbReference type="Proteomes" id="UP000738349">
    <property type="component" value="Unassembled WGS sequence"/>
</dbReference>
<proteinExistence type="predicted"/>
<accession>A0A9P9EQ44</accession>
<comment type="caution">
    <text evidence="2">The sequence shown here is derived from an EMBL/GenBank/DDBJ whole genome shotgun (WGS) entry which is preliminary data.</text>
</comment>
<dbReference type="EMBL" id="JAGMUV010000010">
    <property type="protein sequence ID" value="KAH7141886.1"/>
    <property type="molecule type" value="Genomic_DNA"/>
</dbReference>
<sequence>MDLDDGNYQSPSSRRGRRRFEHLDGEDEHPFSSHKGKPLIHVGQPGKGGPDMSRSSQTLEHVSDTTRTARGRDDAELPAASFHHQRSHSMSPATAANNGCYREDYLPKGRSQGERAAEKAIGTAATAMFRVRNDPGSWFGEKGFKVATAAMLSASIDFVLGVDKKKHPFSNMVVSMIQGAVMDYILSDDSDDSD</sequence>